<dbReference type="OrthoDB" id="9152200at2"/>
<proteinExistence type="predicted"/>
<evidence type="ECO:0000313" key="2">
    <source>
        <dbReference type="Proteomes" id="UP000298180"/>
    </source>
</evidence>
<dbReference type="RefSeq" id="WP_135263864.1">
    <property type="nucleotide sequence ID" value="NZ_SMLM01000002.1"/>
</dbReference>
<dbReference type="Proteomes" id="UP000298180">
    <property type="component" value="Unassembled WGS sequence"/>
</dbReference>
<protein>
    <recommendedName>
        <fullName evidence="3">HEPN domain-containing protein</fullName>
    </recommendedName>
</protein>
<evidence type="ECO:0008006" key="3">
    <source>
        <dbReference type="Google" id="ProtNLM"/>
    </source>
</evidence>
<keyword evidence="2" id="KW-1185">Reference proteome</keyword>
<comment type="caution">
    <text evidence="1">The sequence shown here is derived from an EMBL/GenBank/DDBJ whole genome shotgun (WGS) entry which is preliminary data.</text>
</comment>
<accession>A0A4Z0BSR2</accession>
<name>A0A4Z0BSR2_9BURK</name>
<organism evidence="1 2">
    <name type="scientific">Ramlibacter henchirensis</name>
    <dbReference type="NCBI Taxonomy" id="204072"/>
    <lineage>
        <taxon>Bacteria</taxon>
        <taxon>Pseudomonadati</taxon>
        <taxon>Pseudomonadota</taxon>
        <taxon>Betaproteobacteria</taxon>
        <taxon>Burkholderiales</taxon>
        <taxon>Comamonadaceae</taxon>
        <taxon>Ramlibacter</taxon>
    </lineage>
</organism>
<dbReference type="AlphaFoldDB" id="A0A4Z0BSR2"/>
<dbReference type="EMBL" id="SMLM01000002">
    <property type="protein sequence ID" value="TFZ02337.1"/>
    <property type="molecule type" value="Genomic_DNA"/>
</dbReference>
<gene>
    <name evidence="1" type="ORF">EZ313_13790</name>
</gene>
<reference evidence="1 2" key="1">
    <citation type="submission" date="2019-03" db="EMBL/GenBank/DDBJ databases">
        <title>Ramlibacter henchirensis DSM 14656, whole genome shotgun sequence.</title>
        <authorList>
            <person name="Zhang X."/>
            <person name="Feng G."/>
            <person name="Zhu H."/>
        </authorList>
    </citation>
    <scope>NUCLEOTIDE SEQUENCE [LARGE SCALE GENOMIC DNA]</scope>
    <source>
        <strain evidence="1 2">DSM 14656</strain>
    </source>
</reference>
<evidence type="ECO:0000313" key="1">
    <source>
        <dbReference type="EMBL" id="TFZ02337.1"/>
    </source>
</evidence>
<sequence>MLRSARQLSLDEQAFHSCPQDRSTVAALLAAATRKRADALLEANSLDTRVEANYDACFSIALAVLNAHGWKARPVPAHHRYTLEAACEAIGASEAVFDRVDAIRDVRNLKYSGISRTRKDYEFSLKVLDEFAQAAGTWFSLHHGGLLKI</sequence>